<dbReference type="EMBL" id="MZ130481">
    <property type="protein sequence ID" value="QWM89700.1"/>
    <property type="molecule type" value="Genomic_DNA"/>
</dbReference>
<evidence type="ECO:0000313" key="1">
    <source>
        <dbReference type="EMBL" id="QWM89700.1"/>
    </source>
</evidence>
<dbReference type="RefSeq" id="YP_010359272.1">
    <property type="nucleotide sequence ID" value="NC_062771.1"/>
</dbReference>
<protein>
    <recommendedName>
        <fullName evidence="3">GIY-YIG domain-containing protein</fullName>
    </recommendedName>
</protein>
<dbReference type="GeneID" id="75691201"/>
<dbReference type="InterPro" id="IPR003647">
    <property type="entry name" value="Intron_nuc_1_rpt"/>
</dbReference>
<accession>A0AAE7RVZ7</accession>
<name>A0AAE7RVZ7_9CAUD</name>
<dbReference type="Proteomes" id="UP000827427">
    <property type="component" value="Segment"/>
</dbReference>
<dbReference type="KEGG" id="vg:75691201"/>
<proteinExistence type="predicted"/>
<organism evidence="1 2">
    <name type="scientific">uncultured phage cr99_1</name>
    <dbReference type="NCBI Taxonomy" id="2986399"/>
    <lineage>
        <taxon>Viruses</taxon>
        <taxon>Duplodnaviria</taxon>
        <taxon>Heunggongvirae</taxon>
        <taxon>Uroviricota</taxon>
        <taxon>Caudoviricetes</taxon>
        <taxon>Crassvirales</taxon>
        <taxon>Intestiviridae</taxon>
        <taxon>Crudevirinae</taxon>
        <taxon>Carjivirus</taxon>
        <taxon>Carjivirus hominis</taxon>
    </lineage>
</organism>
<keyword evidence="2" id="KW-1185">Reference proteome</keyword>
<reference evidence="1 2" key="1">
    <citation type="submission" date="2021-04" db="EMBL/GenBank/DDBJ databases">
        <authorList>
            <person name="Shkoporov A.N."/>
            <person name="Stockdale S.R."/>
            <person name="Guerin E."/>
            <person name="Ross R.P."/>
            <person name="Hill C."/>
        </authorList>
    </citation>
    <scope>NUCLEOTIDE SEQUENCE [LARGE SCALE GENOMIC DNA]</scope>
    <source>
        <strain evidence="2">cr99_1</strain>
    </source>
</reference>
<dbReference type="SMART" id="SM00497">
    <property type="entry name" value="IENR1"/>
    <property type="match status" value="1"/>
</dbReference>
<dbReference type="InterPro" id="IPR036388">
    <property type="entry name" value="WH-like_DNA-bd_sf"/>
</dbReference>
<gene>
    <name evidence="1" type="primary">gp_16470</name>
</gene>
<sequence length="179" mass="21452">MENIFKIVERKRNHWEEHKYNSNKDKYRICTYIHYYDNETVPFYIGQGTLNRAFNMNRYERTNAWNNKVIDTNLVNVVIYKIDISKSESLKYEQELIAKYNSTNNLVNYNTCNTVNSQLRITNNINKKEIACFSLDGKHIKTFENIKQAAYEYFTSVSIISKCIKNNKPFRGIIYWKRI</sequence>
<evidence type="ECO:0000313" key="2">
    <source>
        <dbReference type="Proteomes" id="UP000827427"/>
    </source>
</evidence>
<evidence type="ECO:0008006" key="3">
    <source>
        <dbReference type="Google" id="ProtNLM"/>
    </source>
</evidence>
<dbReference type="Gene3D" id="1.10.10.10">
    <property type="entry name" value="Winged helix-like DNA-binding domain superfamily/Winged helix DNA-binding domain"/>
    <property type="match status" value="1"/>
</dbReference>